<evidence type="ECO:0000313" key="2">
    <source>
        <dbReference type="Proteomes" id="UP000297910"/>
    </source>
</evidence>
<dbReference type="AlphaFoldDB" id="A0A4Z1FT68"/>
<keyword evidence="2" id="KW-1185">Reference proteome</keyword>
<sequence length="68" mass="7438">MGHRLLQCRDDVGSTLILTPSVPVILSDYHFPEDEITASLVSVEELGEDLAFLLITSLSETYCLASVI</sequence>
<gene>
    <name evidence="1" type="ORF">BPAE_0065g00280</name>
</gene>
<name>A0A4Z1FT68_9HELO</name>
<organism evidence="1 2">
    <name type="scientific">Botrytis paeoniae</name>
    <dbReference type="NCBI Taxonomy" id="278948"/>
    <lineage>
        <taxon>Eukaryota</taxon>
        <taxon>Fungi</taxon>
        <taxon>Dikarya</taxon>
        <taxon>Ascomycota</taxon>
        <taxon>Pezizomycotina</taxon>
        <taxon>Leotiomycetes</taxon>
        <taxon>Helotiales</taxon>
        <taxon>Sclerotiniaceae</taxon>
        <taxon>Botrytis</taxon>
    </lineage>
</organism>
<accession>A0A4Z1FT68</accession>
<evidence type="ECO:0000313" key="1">
    <source>
        <dbReference type="EMBL" id="TGO26152.1"/>
    </source>
</evidence>
<protein>
    <submittedName>
        <fullName evidence="1">Uncharacterized protein</fullName>
    </submittedName>
</protein>
<proteinExistence type="predicted"/>
<dbReference type="Proteomes" id="UP000297910">
    <property type="component" value="Unassembled WGS sequence"/>
</dbReference>
<dbReference type="EMBL" id="PQXI01000065">
    <property type="protein sequence ID" value="TGO26152.1"/>
    <property type="molecule type" value="Genomic_DNA"/>
</dbReference>
<reference evidence="1 2" key="1">
    <citation type="submission" date="2017-12" db="EMBL/GenBank/DDBJ databases">
        <title>Comparative genomics of Botrytis spp.</title>
        <authorList>
            <person name="Valero-Jimenez C.A."/>
            <person name="Tapia P."/>
            <person name="Veloso J."/>
            <person name="Silva-Moreno E."/>
            <person name="Staats M."/>
            <person name="Valdes J.H."/>
            <person name="Van Kan J.A.L."/>
        </authorList>
    </citation>
    <scope>NUCLEOTIDE SEQUENCE [LARGE SCALE GENOMIC DNA]</scope>
    <source>
        <strain evidence="1 2">Bp0003</strain>
    </source>
</reference>
<comment type="caution">
    <text evidence="1">The sequence shown here is derived from an EMBL/GenBank/DDBJ whole genome shotgun (WGS) entry which is preliminary data.</text>
</comment>